<name>A0A564Y0L1_HYMDI</name>
<proteinExistence type="predicted"/>
<organism evidence="1 2">
    <name type="scientific">Hymenolepis diminuta</name>
    <name type="common">Rat tapeworm</name>
    <dbReference type="NCBI Taxonomy" id="6216"/>
    <lineage>
        <taxon>Eukaryota</taxon>
        <taxon>Metazoa</taxon>
        <taxon>Spiralia</taxon>
        <taxon>Lophotrochozoa</taxon>
        <taxon>Platyhelminthes</taxon>
        <taxon>Cestoda</taxon>
        <taxon>Eucestoda</taxon>
        <taxon>Cyclophyllidea</taxon>
        <taxon>Hymenolepididae</taxon>
        <taxon>Hymenolepis</taxon>
    </lineage>
</organism>
<protein>
    <submittedName>
        <fullName evidence="1">Uncharacterized protein</fullName>
    </submittedName>
</protein>
<accession>A0A564Y0L1</accession>
<reference evidence="1 2" key="1">
    <citation type="submission" date="2019-07" db="EMBL/GenBank/DDBJ databases">
        <authorList>
            <person name="Jastrzebski P J."/>
            <person name="Paukszto L."/>
            <person name="Jastrzebski P J."/>
        </authorList>
    </citation>
    <scope>NUCLEOTIDE SEQUENCE [LARGE SCALE GENOMIC DNA]</scope>
    <source>
        <strain evidence="1 2">WMS-il1</strain>
    </source>
</reference>
<dbReference type="EMBL" id="CABIJS010000028">
    <property type="protein sequence ID" value="VUZ40094.1"/>
    <property type="molecule type" value="Genomic_DNA"/>
</dbReference>
<sequence length="56" mass="6216">ALSSLTEGIPHALEHSGECTRTTDCALNKFGPEYSNLPVNQRSIFIQYSVTCTHNY</sequence>
<keyword evidence="2" id="KW-1185">Reference proteome</keyword>
<gene>
    <name evidence="1" type="ORF">WMSIL1_LOCUS1205</name>
</gene>
<dbReference type="Proteomes" id="UP000321570">
    <property type="component" value="Unassembled WGS sequence"/>
</dbReference>
<evidence type="ECO:0000313" key="2">
    <source>
        <dbReference type="Proteomes" id="UP000321570"/>
    </source>
</evidence>
<feature type="non-terminal residue" evidence="1">
    <location>
        <position position="1"/>
    </location>
</feature>
<evidence type="ECO:0000313" key="1">
    <source>
        <dbReference type="EMBL" id="VUZ40094.1"/>
    </source>
</evidence>
<dbReference type="AlphaFoldDB" id="A0A564Y0L1"/>